<comment type="caution">
    <text evidence="1">The sequence shown here is derived from an EMBL/GenBank/DDBJ whole genome shotgun (WGS) entry which is preliminary data.</text>
</comment>
<accession>A0A4R3Z426</accession>
<organism evidence="1 2">
    <name type="scientific">Longibaculum muris</name>
    <dbReference type="NCBI Taxonomy" id="1796628"/>
    <lineage>
        <taxon>Bacteria</taxon>
        <taxon>Bacillati</taxon>
        <taxon>Bacillota</taxon>
        <taxon>Erysipelotrichia</taxon>
        <taxon>Erysipelotrichales</taxon>
        <taxon>Coprobacillaceae</taxon>
        <taxon>Longibaculum</taxon>
    </lineage>
</organism>
<gene>
    <name evidence="1" type="ORF">EDD60_11150</name>
</gene>
<evidence type="ECO:0000313" key="2">
    <source>
        <dbReference type="Proteomes" id="UP000295515"/>
    </source>
</evidence>
<dbReference type="RefSeq" id="WP_132226369.1">
    <property type="nucleotide sequence ID" value="NZ_JANKBF010000012.1"/>
</dbReference>
<dbReference type="Pfam" id="PF16161">
    <property type="entry name" value="DUF4867"/>
    <property type="match status" value="1"/>
</dbReference>
<name>A0A4R3Z426_9FIRM</name>
<reference evidence="1 2" key="1">
    <citation type="submission" date="2019-03" db="EMBL/GenBank/DDBJ databases">
        <title>Genomic Encyclopedia of Type Strains, Phase IV (KMG-IV): sequencing the most valuable type-strain genomes for metagenomic binning, comparative biology and taxonomic classification.</title>
        <authorList>
            <person name="Goeker M."/>
        </authorList>
    </citation>
    <scope>NUCLEOTIDE SEQUENCE [LARGE SCALE GENOMIC DNA]</scope>
    <source>
        <strain evidence="1 2">DSM 29487</strain>
    </source>
</reference>
<dbReference type="GeneID" id="98915519"/>
<dbReference type="EMBL" id="SMCQ01000011">
    <property type="protein sequence ID" value="TCV98643.1"/>
    <property type="molecule type" value="Genomic_DNA"/>
</dbReference>
<sequence>MSLKQLQELNKAYQIHSVQDESFKTYGKIIKEDVQDAIAYVLANVHPPKIGNCYEPSVQVIEEYSSIQRLSQKVYGYMDVMAGVVAGHNDVLNGIEYHQGSETIVAVTDYVLVVGHLWDMLDDTYDSSLCEIFYVPQGTIIELWSTTLHYTPICVSDEGFLTICLLLRGTGDKLLKRGGILKKKNKWFIAHYDNKEKVDLGDYPGLIGKMIQIKYKK</sequence>
<keyword evidence="2" id="KW-1185">Reference proteome</keyword>
<dbReference type="Proteomes" id="UP000295515">
    <property type="component" value="Unassembled WGS sequence"/>
</dbReference>
<dbReference type="AlphaFoldDB" id="A0A4R3Z426"/>
<proteinExistence type="predicted"/>
<dbReference type="InterPro" id="IPR032358">
    <property type="entry name" value="DUF4867"/>
</dbReference>
<protein>
    <submittedName>
        <fullName evidence="1">Uncharacterized protein DUF4867</fullName>
    </submittedName>
</protein>
<evidence type="ECO:0000313" key="1">
    <source>
        <dbReference type="EMBL" id="TCV98643.1"/>
    </source>
</evidence>